<dbReference type="InterPro" id="IPR051866">
    <property type="entry name" value="Intracell_Sig-Traffick_Protein"/>
</dbReference>
<dbReference type="GO" id="GO:0035091">
    <property type="term" value="F:phosphatidylinositol binding"/>
    <property type="evidence" value="ECO:0007669"/>
    <property type="project" value="InterPro"/>
</dbReference>
<dbReference type="PROSITE" id="PS50195">
    <property type="entry name" value="PX"/>
    <property type="match status" value="1"/>
</dbReference>
<dbReference type="Pfam" id="PF00787">
    <property type="entry name" value="PX"/>
    <property type="match status" value="1"/>
</dbReference>
<dbReference type="PANTHER" id="PTHR15508">
    <property type="entry name" value="RIBOSOMAL PROTEIN S6 KINASE"/>
    <property type="match status" value="1"/>
</dbReference>
<dbReference type="AlphaFoldDB" id="A0A8C5S4S2"/>
<dbReference type="Proteomes" id="UP000694406">
    <property type="component" value="Unplaced"/>
</dbReference>
<name>A0A8C5S4S2_LATLA</name>
<reference evidence="2" key="1">
    <citation type="submission" date="2025-08" db="UniProtKB">
        <authorList>
            <consortium name="Ensembl"/>
        </authorList>
    </citation>
    <scope>IDENTIFICATION</scope>
</reference>
<dbReference type="InterPro" id="IPR036871">
    <property type="entry name" value="PX_dom_sf"/>
</dbReference>
<dbReference type="SUPFAM" id="SSF64268">
    <property type="entry name" value="PX domain"/>
    <property type="match status" value="1"/>
</dbReference>
<dbReference type="PANTHER" id="PTHR15508:SF9">
    <property type="entry name" value="SORTING NEXIN-15"/>
    <property type="match status" value="1"/>
</dbReference>
<keyword evidence="3" id="KW-1185">Reference proteome</keyword>
<dbReference type="GeneTree" id="ENSGT00940000160125"/>
<evidence type="ECO:0000313" key="2">
    <source>
        <dbReference type="Ensembl" id="ENSLLTP00000011356.1"/>
    </source>
</evidence>
<accession>A0A8C5S4S2</accession>
<evidence type="ECO:0000313" key="3">
    <source>
        <dbReference type="Proteomes" id="UP000694406"/>
    </source>
</evidence>
<feature type="domain" description="PX" evidence="1">
    <location>
        <begin position="1"/>
        <end position="128"/>
    </location>
</feature>
<sequence length="158" mass="18059">SVVQLGNTGHEDCWTSSPRIPQPSWMDFKPQNSPLPESFPIPQIVVWKRYSDFKKLHADLAYTHRNLFRRMEDFPTFPRAQVFGRFDPEVIEERRKAAEDMLHFTVHIPALNNSPQLKEFFRVSSFICSAFYFGTRATLGGGKREGADCALRIGGLPG</sequence>
<dbReference type="SMART" id="SM00312">
    <property type="entry name" value="PX"/>
    <property type="match status" value="1"/>
</dbReference>
<organism evidence="2 3">
    <name type="scientific">Laticauda laticaudata</name>
    <name type="common">Blue-ringed sea krait</name>
    <name type="synonym">Blue-lipped sea krait</name>
    <dbReference type="NCBI Taxonomy" id="8630"/>
    <lineage>
        <taxon>Eukaryota</taxon>
        <taxon>Metazoa</taxon>
        <taxon>Chordata</taxon>
        <taxon>Craniata</taxon>
        <taxon>Vertebrata</taxon>
        <taxon>Euteleostomi</taxon>
        <taxon>Lepidosauria</taxon>
        <taxon>Squamata</taxon>
        <taxon>Bifurcata</taxon>
        <taxon>Unidentata</taxon>
        <taxon>Episquamata</taxon>
        <taxon>Toxicofera</taxon>
        <taxon>Serpentes</taxon>
        <taxon>Colubroidea</taxon>
        <taxon>Elapidae</taxon>
        <taxon>Laticaudinae</taxon>
        <taxon>Laticauda</taxon>
    </lineage>
</organism>
<evidence type="ECO:0000259" key="1">
    <source>
        <dbReference type="PROSITE" id="PS50195"/>
    </source>
</evidence>
<dbReference type="InterPro" id="IPR001683">
    <property type="entry name" value="PX_dom"/>
</dbReference>
<protein>
    <recommendedName>
        <fullName evidence="1">PX domain-containing protein</fullName>
    </recommendedName>
</protein>
<dbReference type="Ensembl" id="ENSLLTT00000011806.1">
    <property type="protein sequence ID" value="ENSLLTP00000011356.1"/>
    <property type="gene ID" value="ENSLLTG00000008738.1"/>
</dbReference>
<proteinExistence type="predicted"/>
<reference evidence="2" key="2">
    <citation type="submission" date="2025-09" db="UniProtKB">
        <authorList>
            <consortium name="Ensembl"/>
        </authorList>
    </citation>
    <scope>IDENTIFICATION</scope>
</reference>
<dbReference type="Gene3D" id="3.30.1520.10">
    <property type="entry name" value="Phox-like domain"/>
    <property type="match status" value="1"/>
</dbReference>